<dbReference type="AlphaFoldDB" id="A0A6J5GVT7"/>
<evidence type="ECO:0000313" key="2">
    <source>
        <dbReference type="Proteomes" id="UP000494119"/>
    </source>
</evidence>
<sequence>MTKFKTKVQDKVREPRVLYMSWVPDDDQMAKSCVDIFLRKLKVIPRDAHDVPISVIDSCSSRLAGDQNSIPAVREVLHGITDFIGFFSDYYFCGTEWDDQRVSCEIDYIVQRKKAEKKAGVQVDHEPELAIWFGFVTRVEYWLVGKMQESRKLAWHKLNSGKPYSSDKDTRLLLNDEVHKSVKALLQHEAEHCDCCLSARSPAKRGGLSAH</sequence>
<dbReference type="RefSeq" id="WP_129564248.1">
    <property type="nucleotide sequence ID" value="NZ_CADIKL010000052.1"/>
</dbReference>
<accession>A0A6J5GVT7</accession>
<proteinExistence type="predicted"/>
<reference evidence="1 2" key="1">
    <citation type="submission" date="2020-04" db="EMBL/GenBank/DDBJ databases">
        <authorList>
            <person name="De Canck E."/>
        </authorList>
    </citation>
    <scope>NUCLEOTIDE SEQUENCE [LARGE SCALE GENOMIC DNA]</scope>
    <source>
        <strain evidence="1 2">LMG 28688</strain>
    </source>
</reference>
<evidence type="ECO:0000313" key="1">
    <source>
        <dbReference type="EMBL" id="CAB3807145.1"/>
    </source>
</evidence>
<dbReference type="EMBL" id="CADIKL010000052">
    <property type="protein sequence ID" value="CAB3807145.1"/>
    <property type="molecule type" value="Genomic_DNA"/>
</dbReference>
<dbReference type="Proteomes" id="UP000494119">
    <property type="component" value="Unassembled WGS sequence"/>
</dbReference>
<gene>
    <name evidence="1" type="ORF">LMG28688_06492</name>
</gene>
<organism evidence="1 2">
    <name type="scientific">Paraburkholderia caffeinitolerans</name>
    <dbReference type="NCBI Taxonomy" id="1723730"/>
    <lineage>
        <taxon>Bacteria</taxon>
        <taxon>Pseudomonadati</taxon>
        <taxon>Pseudomonadota</taxon>
        <taxon>Betaproteobacteria</taxon>
        <taxon>Burkholderiales</taxon>
        <taxon>Burkholderiaceae</taxon>
        <taxon>Paraburkholderia</taxon>
    </lineage>
</organism>
<name>A0A6J5GVT7_9BURK</name>
<keyword evidence="2" id="KW-1185">Reference proteome</keyword>
<protein>
    <submittedName>
        <fullName evidence="1">Uncharacterized protein</fullName>
    </submittedName>
</protein>